<dbReference type="Pfam" id="PF02142">
    <property type="entry name" value="MGS"/>
    <property type="match status" value="1"/>
</dbReference>
<dbReference type="EMBL" id="QLTW01000107">
    <property type="protein sequence ID" value="MBT9145522.1"/>
    <property type="molecule type" value="Genomic_DNA"/>
</dbReference>
<keyword evidence="7 10" id="KW-0511">Multifunctional enzyme</keyword>
<dbReference type="FunFam" id="3.40.140.20:FF:000002">
    <property type="entry name" value="Bifunctional purine biosynthesis protein PurH"/>
    <property type="match status" value="1"/>
</dbReference>
<evidence type="ECO:0000313" key="12">
    <source>
        <dbReference type="EMBL" id="MBT9145522.1"/>
    </source>
</evidence>
<gene>
    <name evidence="10 12" type="primary">purH</name>
    <name evidence="12" type="ORF">DDT42_01394</name>
</gene>
<protein>
    <recommendedName>
        <fullName evidence="10">Bifunctional purine biosynthesis protein PurH</fullName>
    </recommendedName>
    <domain>
        <recommendedName>
            <fullName evidence="10">Phosphoribosylaminoimidazolecarboxamide formyltransferase</fullName>
            <ecNumber evidence="10">2.1.2.3</ecNumber>
        </recommendedName>
        <alternativeName>
            <fullName evidence="10">AICAR transformylase</fullName>
        </alternativeName>
    </domain>
    <domain>
        <recommendedName>
            <fullName evidence="10">IMP cyclohydrolase</fullName>
            <ecNumber evidence="10">3.5.4.10</ecNumber>
        </recommendedName>
        <alternativeName>
            <fullName evidence="10">ATIC</fullName>
        </alternativeName>
        <alternativeName>
            <fullName evidence="10">IMP synthase</fullName>
        </alternativeName>
        <alternativeName>
            <fullName evidence="10">Inosinicase</fullName>
        </alternativeName>
    </domain>
</protein>
<dbReference type="PIRSF" id="PIRSF000414">
    <property type="entry name" value="AICARFT_IMPCHas"/>
    <property type="match status" value="1"/>
</dbReference>
<dbReference type="Gene3D" id="3.40.140.20">
    <property type="match status" value="2"/>
</dbReference>
<dbReference type="GO" id="GO:0006189">
    <property type="term" value="P:'de novo' IMP biosynthetic process"/>
    <property type="evidence" value="ECO:0007669"/>
    <property type="project" value="UniProtKB-UniRule"/>
</dbReference>
<evidence type="ECO:0000259" key="11">
    <source>
        <dbReference type="PROSITE" id="PS51855"/>
    </source>
</evidence>
<keyword evidence="6 10" id="KW-0378">Hydrolase</keyword>
<keyword evidence="5 10" id="KW-0658">Purine biosynthesis</keyword>
<evidence type="ECO:0000256" key="2">
    <source>
        <dbReference type="ARBA" id="ARBA00004954"/>
    </source>
</evidence>
<evidence type="ECO:0000256" key="5">
    <source>
        <dbReference type="ARBA" id="ARBA00022755"/>
    </source>
</evidence>
<accession>A0A9E2BIK9</accession>
<comment type="catalytic activity">
    <reaction evidence="8 10">
        <text>(6R)-10-formyltetrahydrofolate + 5-amino-1-(5-phospho-beta-D-ribosyl)imidazole-4-carboxamide = 5-formamido-1-(5-phospho-D-ribosyl)imidazole-4-carboxamide + (6S)-5,6,7,8-tetrahydrofolate</text>
        <dbReference type="Rhea" id="RHEA:22192"/>
        <dbReference type="ChEBI" id="CHEBI:57453"/>
        <dbReference type="ChEBI" id="CHEBI:58467"/>
        <dbReference type="ChEBI" id="CHEBI:58475"/>
        <dbReference type="ChEBI" id="CHEBI:195366"/>
        <dbReference type="EC" id="2.1.2.3"/>
    </reaction>
</comment>
<evidence type="ECO:0000256" key="3">
    <source>
        <dbReference type="ARBA" id="ARBA00007667"/>
    </source>
</evidence>
<dbReference type="GO" id="GO:0003937">
    <property type="term" value="F:IMP cyclohydrolase activity"/>
    <property type="evidence" value="ECO:0007669"/>
    <property type="project" value="UniProtKB-UniRule"/>
</dbReference>
<dbReference type="SUPFAM" id="SSF52335">
    <property type="entry name" value="Methylglyoxal synthase-like"/>
    <property type="match status" value="1"/>
</dbReference>
<keyword evidence="4 10" id="KW-0808">Transferase</keyword>
<evidence type="ECO:0000256" key="6">
    <source>
        <dbReference type="ARBA" id="ARBA00022801"/>
    </source>
</evidence>
<dbReference type="FunFam" id="3.40.50.1380:FF:000001">
    <property type="entry name" value="Bifunctional purine biosynthesis protein PurH"/>
    <property type="match status" value="1"/>
</dbReference>
<evidence type="ECO:0000256" key="7">
    <source>
        <dbReference type="ARBA" id="ARBA00023268"/>
    </source>
</evidence>
<evidence type="ECO:0000256" key="1">
    <source>
        <dbReference type="ARBA" id="ARBA00004844"/>
    </source>
</evidence>
<dbReference type="AlphaFoldDB" id="A0A9E2BIK9"/>
<evidence type="ECO:0000313" key="13">
    <source>
        <dbReference type="Proteomes" id="UP000811545"/>
    </source>
</evidence>
<comment type="caution">
    <text evidence="12">The sequence shown here is derived from an EMBL/GenBank/DDBJ whole genome shotgun (WGS) entry which is preliminary data.</text>
</comment>
<dbReference type="Pfam" id="PF01808">
    <property type="entry name" value="AICARFT_IMPCHas"/>
    <property type="match status" value="1"/>
</dbReference>
<organism evidence="12 13">
    <name type="scientific">Psychracetigena formicireducens</name>
    <dbReference type="NCBI Taxonomy" id="2986056"/>
    <lineage>
        <taxon>Bacteria</taxon>
        <taxon>Bacillati</taxon>
        <taxon>Candidatus Lithacetigenota</taxon>
        <taxon>Candidatus Psychracetigena</taxon>
    </lineage>
</organism>
<feature type="domain" description="MGS-like" evidence="11">
    <location>
        <begin position="1"/>
        <end position="146"/>
    </location>
</feature>
<dbReference type="GO" id="GO:0004643">
    <property type="term" value="F:phosphoribosylaminoimidazolecarboxamide formyltransferase activity"/>
    <property type="evidence" value="ECO:0007669"/>
    <property type="project" value="UniProtKB-UniRule"/>
</dbReference>
<comment type="similarity">
    <text evidence="3 10">Belongs to the PurH family.</text>
</comment>
<dbReference type="Gene3D" id="3.40.50.1380">
    <property type="entry name" value="Methylglyoxal synthase-like domain"/>
    <property type="match status" value="1"/>
</dbReference>
<comment type="catalytic activity">
    <reaction evidence="9 10">
        <text>IMP + H2O = 5-formamido-1-(5-phospho-D-ribosyl)imidazole-4-carboxamide</text>
        <dbReference type="Rhea" id="RHEA:18445"/>
        <dbReference type="ChEBI" id="CHEBI:15377"/>
        <dbReference type="ChEBI" id="CHEBI:58053"/>
        <dbReference type="ChEBI" id="CHEBI:58467"/>
        <dbReference type="EC" id="3.5.4.10"/>
    </reaction>
</comment>
<dbReference type="InterPro" id="IPR011607">
    <property type="entry name" value="MGS-like_dom"/>
</dbReference>
<dbReference type="EC" id="2.1.2.3" evidence="10"/>
<evidence type="ECO:0000256" key="8">
    <source>
        <dbReference type="ARBA" id="ARBA00050488"/>
    </source>
</evidence>
<dbReference type="NCBIfam" id="NF002049">
    <property type="entry name" value="PRK00881.1"/>
    <property type="match status" value="1"/>
</dbReference>
<comment type="pathway">
    <text evidence="1 10">Purine metabolism; IMP biosynthesis via de novo pathway; IMP from 5-formamido-1-(5-phospho-D-ribosyl)imidazole-4-carboxamide: step 1/1.</text>
</comment>
<dbReference type="FunFam" id="3.40.140.20:FF:000001">
    <property type="entry name" value="Bifunctional purine biosynthesis protein PurH"/>
    <property type="match status" value="1"/>
</dbReference>
<dbReference type="HAMAP" id="MF_00139">
    <property type="entry name" value="PurH"/>
    <property type="match status" value="1"/>
</dbReference>
<dbReference type="PANTHER" id="PTHR11692:SF0">
    <property type="entry name" value="BIFUNCTIONAL PURINE BIOSYNTHESIS PROTEIN ATIC"/>
    <property type="match status" value="1"/>
</dbReference>
<dbReference type="SMART" id="SM00851">
    <property type="entry name" value="MGS"/>
    <property type="match status" value="1"/>
</dbReference>
<proteinExistence type="inferred from homology"/>
<dbReference type="SUPFAM" id="SSF53927">
    <property type="entry name" value="Cytidine deaminase-like"/>
    <property type="match status" value="1"/>
</dbReference>
<dbReference type="GO" id="GO:0005829">
    <property type="term" value="C:cytosol"/>
    <property type="evidence" value="ECO:0007669"/>
    <property type="project" value="TreeGrafter"/>
</dbReference>
<dbReference type="InterPro" id="IPR024051">
    <property type="entry name" value="AICAR_Tfase_dup_dom_sf"/>
</dbReference>
<dbReference type="NCBIfam" id="TIGR00355">
    <property type="entry name" value="purH"/>
    <property type="match status" value="1"/>
</dbReference>
<dbReference type="InterPro" id="IPR016193">
    <property type="entry name" value="Cytidine_deaminase-like"/>
</dbReference>
<evidence type="ECO:0000256" key="9">
    <source>
        <dbReference type="ARBA" id="ARBA00050687"/>
    </source>
</evidence>
<dbReference type="PROSITE" id="PS51855">
    <property type="entry name" value="MGS"/>
    <property type="match status" value="1"/>
</dbReference>
<comment type="pathway">
    <text evidence="2 10">Purine metabolism; IMP biosynthesis via de novo pathway; 5-formamido-1-(5-phospho-D-ribosyl)imidazole-4-carboxamide from 5-amino-1-(5-phospho-D-ribosyl)imidazole-4-carboxamide (10-formyl THF route): step 1/1.</text>
</comment>
<reference evidence="12 13" key="1">
    <citation type="journal article" date="2021" name="bioRxiv">
        <title>Unique metabolic strategies in Hadean analogues reveal hints for primordial physiology.</title>
        <authorList>
            <person name="Nobu M.K."/>
            <person name="Nakai R."/>
            <person name="Tamazawa S."/>
            <person name="Mori H."/>
            <person name="Toyoda A."/>
            <person name="Ijiri A."/>
            <person name="Suzuki S."/>
            <person name="Kurokawa K."/>
            <person name="Kamagata Y."/>
            <person name="Tamaki H."/>
        </authorList>
    </citation>
    <scope>NUCLEOTIDE SEQUENCE [LARGE SCALE GENOMIC DNA]</scope>
    <source>
        <strain evidence="12">BS525</strain>
    </source>
</reference>
<dbReference type="InterPro" id="IPR002695">
    <property type="entry name" value="PurH-like"/>
</dbReference>
<dbReference type="CDD" id="cd01421">
    <property type="entry name" value="IMPCH"/>
    <property type="match status" value="1"/>
</dbReference>
<dbReference type="EC" id="3.5.4.10" evidence="10"/>
<evidence type="ECO:0000256" key="10">
    <source>
        <dbReference type="HAMAP-Rule" id="MF_00139"/>
    </source>
</evidence>
<dbReference type="PANTHER" id="PTHR11692">
    <property type="entry name" value="BIFUNCTIONAL PURINE BIOSYNTHESIS PROTEIN PURH"/>
    <property type="match status" value="1"/>
</dbReference>
<dbReference type="SMART" id="SM00798">
    <property type="entry name" value="AICARFT_IMPCHas"/>
    <property type="match status" value="1"/>
</dbReference>
<comment type="domain">
    <text evidence="10">The IMP cyclohydrolase activity resides in the N-terminal region.</text>
</comment>
<dbReference type="Proteomes" id="UP000811545">
    <property type="component" value="Unassembled WGS sequence"/>
</dbReference>
<evidence type="ECO:0000256" key="4">
    <source>
        <dbReference type="ARBA" id="ARBA00022679"/>
    </source>
</evidence>
<sequence>MKNKYALLSVSDKTGLVEFARGLVELGFTIISTGGTKKILSEAGVPVKQVSEVTGFSEILGGRVKTLHPKIHGGILARRDSAEHIKELDEHNINCIDLVAVNLYPFGQTINKTEVTLEEAMENIDIGGPTMVRAAAKNFQDVVVVVNPDRYRIIIQELREKGEISYKTRFSLAAEVFTHTAEYDAIISNWLQKKGSESELLPQIVVLPLTRLQKLRYGENPQQEAAFYGEMGKVLSGLSSVTQLQGKELSYNNLNDASAALQLMMEFTEPTAVAIKHANPCGVASAGTISEAFRKAYQADKVSIFGGIVAINRTVDKETARQMKDIFLELVLAPDFEEEALELLREKKDLRLLKINAGEKYQGIEVKSIQGGFLLQEMDVEEVNSYEWKCPTQTKPEEAALKDMVFGMKVVKHTKSNAIVLVRDGQTLGIGAGQMNRVGSARIALKHAGEKAKGCVLASDAFFPFRDVVDEAYKAGVKGIVQPGGSLRDDDSIKACDEQGITMMITGRRYFKH</sequence>
<dbReference type="InterPro" id="IPR036914">
    <property type="entry name" value="MGS-like_dom_sf"/>
</dbReference>
<name>A0A9E2BIK9_PSYF1</name>